<dbReference type="Gene3D" id="6.10.140.2220">
    <property type="match status" value="1"/>
</dbReference>
<organism evidence="7 8">
    <name type="scientific">Diplocarpon rosae</name>
    <dbReference type="NCBI Taxonomy" id="946125"/>
    <lineage>
        <taxon>Eukaryota</taxon>
        <taxon>Fungi</taxon>
        <taxon>Dikarya</taxon>
        <taxon>Ascomycota</taxon>
        <taxon>Pezizomycotina</taxon>
        <taxon>Leotiomycetes</taxon>
        <taxon>Helotiales</taxon>
        <taxon>Drepanopezizaceae</taxon>
        <taxon>Diplocarpon</taxon>
    </lineage>
</organism>
<comment type="caution">
    <text evidence="7">The sequence shown here is derived from an EMBL/GenBank/DDBJ whole genome shotgun (WGS) entry which is preliminary data.</text>
</comment>
<name>A0AAD9T166_9HELO</name>
<sequence length="119" mass="12807">MAELDPRTPATEAAESSSRGSQAADSIAEASSSSQSPAKICTACSKPSSEDKPLKPCTKCQSVQYCSRDCQKADFKKHKKECAKAAQIYAKNADIKMATPSRAPKDGFRGGLQKWQFDT</sequence>
<feature type="compositionally biased region" description="Low complexity" evidence="5">
    <location>
        <begin position="21"/>
        <end position="38"/>
    </location>
</feature>
<reference evidence="7" key="1">
    <citation type="submission" date="2023-06" db="EMBL/GenBank/DDBJ databases">
        <title>Draft genome of Marssonina rosae.</title>
        <authorList>
            <person name="Cheng Q."/>
        </authorList>
    </citation>
    <scope>NUCLEOTIDE SEQUENCE</scope>
    <source>
        <strain evidence="7">R4</strain>
    </source>
</reference>
<gene>
    <name evidence="7" type="ORF">QTJ16_004637</name>
</gene>
<dbReference type="PROSITE" id="PS01360">
    <property type="entry name" value="ZF_MYND_1"/>
    <property type="match status" value="1"/>
</dbReference>
<dbReference type="GO" id="GO:0008270">
    <property type="term" value="F:zinc ion binding"/>
    <property type="evidence" value="ECO:0007669"/>
    <property type="project" value="UniProtKB-KW"/>
</dbReference>
<keyword evidence="2 4" id="KW-0863">Zinc-finger</keyword>
<dbReference type="Pfam" id="PF01753">
    <property type="entry name" value="zf-MYND"/>
    <property type="match status" value="1"/>
</dbReference>
<keyword evidence="1" id="KW-0479">Metal-binding</keyword>
<accession>A0AAD9T166</accession>
<feature type="domain" description="MYND-type" evidence="6">
    <location>
        <begin position="41"/>
        <end position="82"/>
    </location>
</feature>
<feature type="region of interest" description="Disordered" evidence="5">
    <location>
        <begin position="1"/>
        <end position="39"/>
    </location>
</feature>
<dbReference type="EMBL" id="JAUBYV010000006">
    <property type="protein sequence ID" value="KAK2626375.1"/>
    <property type="molecule type" value="Genomic_DNA"/>
</dbReference>
<proteinExistence type="predicted"/>
<evidence type="ECO:0000256" key="2">
    <source>
        <dbReference type="ARBA" id="ARBA00022771"/>
    </source>
</evidence>
<dbReference type="Proteomes" id="UP001285354">
    <property type="component" value="Unassembled WGS sequence"/>
</dbReference>
<evidence type="ECO:0000256" key="3">
    <source>
        <dbReference type="ARBA" id="ARBA00022833"/>
    </source>
</evidence>
<evidence type="ECO:0000256" key="5">
    <source>
        <dbReference type="SAM" id="MobiDB-lite"/>
    </source>
</evidence>
<evidence type="ECO:0000256" key="4">
    <source>
        <dbReference type="PROSITE-ProRule" id="PRU00134"/>
    </source>
</evidence>
<keyword evidence="3" id="KW-0862">Zinc</keyword>
<keyword evidence="8" id="KW-1185">Reference proteome</keyword>
<dbReference type="SUPFAM" id="SSF144232">
    <property type="entry name" value="HIT/MYND zinc finger-like"/>
    <property type="match status" value="1"/>
</dbReference>
<evidence type="ECO:0000256" key="1">
    <source>
        <dbReference type="ARBA" id="ARBA00022723"/>
    </source>
</evidence>
<evidence type="ECO:0000313" key="8">
    <source>
        <dbReference type="Proteomes" id="UP001285354"/>
    </source>
</evidence>
<dbReference type="AlphaFoldDB" id="A0AAD9T166"/>
<protein>
    <recommendedName>
        <fullName evidence="6">MYND-type domain-containing protein</fullName>
    </recommendedName>
</protein>
<evidence type="ECO:0000259" key="6">
    <source>
        <dbReference type="PROSITE" id="PS50865"/>
    </source>
</evidence>
<dbReference type="PROSITE" id="PS50865">
    <property type="entry name" value="ZF_MYND_2"/>
    <property type="match status" value="1"/>
</dbReference>
<dbReference type="InterPro" id="IPR002893">
    <property type="entry name" value="Znf_MYND"/>
</dbReference>
<evidence type="ECO:0000313" key="7">
    <source>
        <dbReference type="EMBL" id="KAK2626375.1"/>
    </source>
</evidence>